<dbReference type="InterPro" id="IPR000242">
    <property type="entry name" value="PTP_cat"/>
</dbReference>
<keyword evidence="2" id="KW-0378">Hydrolase</keyword>
<dbReference type="OMA" id="RINIHHA"/>
<feature type="domain" description="Tyrosine-protein phosphatase" evidence="5">
    <location>
        <begin position="29"/>
        <end position="136"/>
    </location>
</feature>
<evidence type="ECO:0000259" key="5">
    <source>
        <dbReference type="PROSITE" id="PS50055"/>
    </source>
</evidence>
<dbReference type="PROSITE" id="PS50055">
    <property type="entry name" value="TYR_PHOSPHATASE_PTP"/>
    <property type="match status" value="1"/>
</dbReference>
<dbReference type="GO" id="GO:0004726">
    <property type="term" value="F:non-membrane spanning protein tyrosine phosphatase activity"/>
    <property type="evidence" value="ECO:0007669"/>
    <property type="project" value="InterPro"/>
</dbReference>
<evidence type="ECO:0000313" key="7">
    <source>
        <dbReference type="Ensembl" id="ENSMMOP00000022622.1"/>
    </source>
</evidence>
<evidence type="ECO:0000259" key="6">
    <source>
        <dbReference type="PROSITE" id="PS50056"/>
    </source>
</evidence>
<dbReference type="GO" id="GO:0050852">
    <property type="term" value="P:T cell receptor signaling pathway"/>
    <property type="evidence" value="ECO:0007669"/>
    <property type="project" value="TreeGrafter"/>
</dbReference>
<reference evidence="7" key="1">
    <citation type="submission" date="2025-08" db="UniProtKB">
        <authorList>
            <consortium name="Ensembl"/>
        </authorList>
    </citation>
    <scope>IDENTIFICATION</scope>
</reference>
<reference evidence="7" key="2">
    <citation type="submission" date="2025-09" db="UniProtKB">
        <authorList>
            <consortium name="Ensembl"/>
        </authorList>
    </citation>
    <scope>IDENTIFICATION</scope>
</reference>
<dbReference type="GO" id="GO:0005634">
    <property type="term" value="C:nucleus"/>
    <property type="evidence" value="ECO:0007669"/>
    <property type="project" value="TreeGrafter"/>
</dbReference>
<dbReference type="InterPro" id="IPR003595">
    <property type="entry name" value="Tyr_Pase_cat"/>
</dbReference>
<dbReference type="InterPro" id="IPR029021">
    <property type="entry name" value="Prot-tyrosine_phosphatase-like"/>
</dbReference>
<dbReference type="AlphaFoldDB" id="A0A3Q4BPA7"/>
<dbReference type="PRINTS" id="PR00700">
    <property type="entry name" value="PRTYPHPHTASE"/>
</dbReference>
<dbReference type="GO" id="GO:0005737">
    <property type="term" value="C:cytoplasm"/>
    <property type="evidence" value="ECO:0007669"/>
    <property type="project" value="TreeGrafter"/>
</dbReference>
<dbReference type="EC" id="3.1.3.48" evidence="1"/>
<evidence type="ECO:0000256" key="3">
    <source>
        <dbReference type="ARBA" id="ARBA00022912"/>
    </source>
</evidence>
<dbReference type="STRING" id="94237.ENSMMOP00000022622"/>
<sequence>GQNDEQPFVCDTLILRTEACFMYFSPQVSRTLKQLHYVTWPDHGVPDSIPPILEMLVEMRSIQAHDNPPIIIHCSAGCGRTGALCVIDYTWNLLKKEMITPDFNIFNLVQHMRTQRPSLVQTKEQYELVYSTIKLLFERYLQSMDPEAHKDEVSD</sequence>
<dbReference type="PANTHER" id="PTHR45983">
    <property type="entry name" value="TYROSINE PHOSPHATSE N18, PUTATIVE-RELATED"/>
    <property type="match status" value="1"/>
</dbReference>
<dbReference type="SMART" id="SM00404">
    <property type="entry name" value="PTPc_motif"/>
    <property type="match status" value="1"/>
</dbReference>
<comment type="similarity">
    <text evidence="4">Belongs to the protein-tyrosine phosphatase family. Non-receptor class 4 subfamily.</text>
</comment>
<dbReference type="InterPro" id="IPR000387">
    <property type="entry name" value="Tyr_Pase_dom"/>
</dbReference>
<dbReference type="PROSITE" id="PS00383">
    <property type="entry name" value="TYR_PHOSPHATASE_1"/>
    <property type="match status" value="1"/>
</dbReference>
<dbReference type="PANTHER" id="PTHR45983:SF1">
    <property type="entry name" value="TYROSINE-PROTEIN PHOSPHATASE NON-RECEPTOR TYPE 22"/>
    <property type="match status" value="1"/>
</dbReference>
<keyword evidence="3" id="KW-0904">Protein phosphatase</keyword>
<organism evidence="7 8">
    <name type="scientific">Mola mola</name>
    <name type="common">Ocean sunfish</name>
    <name type="synonym">Tetraodon mola</name>
    <dbReference type="NCBI Taxonomy" id="94237"/>
    <lineage>
        <taxon>Eukaryota</taxon>
        <taxon>Metazoa</taxon>
        <taxon>Chordata</taxon>
        <taxon>Craniata</taxon>
        <taxon>Vertebrata</taxon>
        <taxon>Euteleostomi</taxon>
        <taxon>Actinopterygii</taxon>
        <taxon>Neopterygii</taxon>
        <taxon>Teleostei</taxon>
        <taxon>Neoteleostei</taxon>
        <taxon>Acanthomorphata</taxon>
        <taxon>Eupercaria</taxon>
        <taxon>Tetraodontiformes</taxon>
        <taxon>Molidae</taxon>
        <taxon>Mola</taxon>
    </lineage>
</organism>
<evidence type="ECO:0000313" key="8">
    <source>
        <dbReference type="Proteomes" id="UP000261620"/>
    </source>
</evidence>
<dbReference type="Pfam" id="PF00102">
    <property type="entry name" value="Y_phosphatase"/>
    <property type="match status" value="1"/>
</dbReference>
<accession>A0A3Q4BPA7</accession>
<dbReference type="SMART" id="SM00194">
    <property type="entry name" value="PTPc"/>
    <property type="match status" value="1"/>
</dbReference>
<protein>
    <recommendedName>
        <fullName evidence="1">protein-tyrosine-phosphatase</fullName>
        <ecNumber evidence="1">3.1.3.48</ecNumber>
    </recommendedName>
</protein>
<evidence type="ECO:0000256" key="2">
    <source>
        <dbReference type="ARBA" id="ARBA00022801"/>
    </source>
</evidence>
<dbReference type="Gene3D" id="3.90.190.10">
    <property type="entry name" value="Protein tyrosine phosphatase superfamily"/>
    <property type="match status" value="1"/>
</dbReference>
<dbReference type="SUPFAM" id="SSF52799">
    <property type="entry name" value="(Phosphotyrosine protein) phosphatases II"/>
    <property type="match status" value="1"/>
</dbReference>
<dbReference type="PROSITE" id="PS50056">
    <property type="entry name" value="TYR_PHOSPHATASE_2"/>
    <property type="match status" value="1"/>
</dbReference>
<dbReference type="GO" id="GO:0050868">
    <property type="term" value="P:negative regulation of T cell activation"/>
    <property type="evidence" value="ECO:0007669"/>
    <property type="project" value="TreeGrafter"/>
</dbReference>
<name>A0A3Q4BPA7_MOLML</name>
<dbReference type="Proteomes" id="UP000261620">
    <property type="component" value="Unplaced"/>
</dbReference>
<keyword evidence="8" id="KW-1185">Reference proteome</keyword>
<dbReference type="InterPro" id="IPR047170">
    <property type="entry name" value="PTN12/18/22"/>
</dbReference>
<evidence type="ECO:0000256" key="1">
    <source>
        <dbReference type="ARBA" id="ARBA00013064"/>
    </source>
</evidence>
<dbReference type="Ensembl" id="ENSMMOT00000022993.1">
    <property type="protein sequence ID" value="ENSMMOP00000022622.1"/>
    <property type="gene ID" value="ENSMMOG00000017198.1"/>
</dbReference>
<proteinExistence type="inferred from homology"/>
<dbReference type="InterPro" id="IPR016130">
    <property type="entry name" value="Tyr_Pase_AS"/>
</dbReference>
<feature type="domain" description="Tyrosine specific protein phosphatases" evidence="6">
    <location>
        <begin position="53"/>
        <end position="127"/>
    </location>
</feature>
<evidence type="ECO:0000256" key="4">
    <source>
        <dbReference type="ARBA" id="ARBA00034734"/>
    </source>
</evidence>